<dbReference type="OrthoDB" id="5397087at2759"/>
<name>A0A2H4S618_CORMI</name>
<dbReference type="VEuPathDB" id="FungiDB:A9K55_003495"/>
<proteinExistence type="predicted"/>
<feature type="compositionally biased region" description="Basic and acidic residues" evidence="1">
    <location>
        <begin position="341"/>
        <end position="350"/>
    </location>
</feature>
<protein>
    <submittedName>
        <fullName evidence="2">Uncharacterized protein</fullName>
    </submittedName>
</protein>
<gene>
    <name evidence="2" type="ORF">A9K55_003495</name>
</gene>
<dbReference type="EMBL" id="CP023322">
    <property type="protein sequence ID" value="ATY58529.1"/>
    <property type="molecule type" value="Genomic_DNA"/>
</dbReference>
<sequence>MRSNSLDFSSFESMNTPIIYKKTERSHEENQERAYIAASRRTDRSLEARVQSARMASEIHKKRTGKTFRITEEIVLNEEMYEEEDDDLPRSYRVLSSGRLQSSTSDTNNRAEVYLSSRVALSTMLARTNDEWRQNDVNQRFAALFPQHATFDTPRPASTMSPSPRAQQPQLQQALFPPRPRAVSQQYQDVLSHSESFTPTPTIYNQQHSSAQLHSPEQQHSPAQHDRAFSAPSGGQYPLQHPNFLRQDSGVGLTASPTNFGNSPTNFGNSPTNFGNSPNNFGNSPLAVSPMELGSNRSAFTSELPPEARMMMLGGAGMNSDYEPAAPGNWPNMDGSYSESEVPRGSKSEEETAISPNNEGFDATNLRWDQMMQPMDDSTWNTFINDNAWADGQ</sequence>
<dbReference type="VEuPathDB" id="FungiDB:CCM_06133"/>
<dbReference type="Proteomes" id="UP000323067">
    <property type="component" value="Chromosome iv"/>
</dbReference>
<accession>A0A2H4S618</accession>
<feature type="region of interest" description="Disordered" evidence="1">
    <location>
        <begin position="150"/>
        <end position="235"/>
    </location>
</feature>
<evidence type="ECO:0000256" key="1">
    <source>
        <dbReference type="SAM" id="MobiDB-lite"/>
    </source>
</evidence>
<organism evidence="2 3">
    <name type="scientific">Cordyceps militaris</name>
    <name type="common">Caterpillar fungus</name>
    <name type="synonym">Clavaria militaris</name>
    <dbReference type="NCBI Taxonomy" id="73501"/>
    <lineage>
        <taxon>Eukaryota</taxon>
        <taxon>Fungi</taxon>
        <taxon>Dikarya</taxon>
        <taxon>Ascomycota</taxon>
        <taxon>Pezizomycotina</taxon>
        <taxon>Sordariomycetes</taxon>
        <taxon>Hypocreomycetidae</taxon>
        <taxon>Hypocreales</taxon>
        <taxon>Cordycipitaceae</taxon>
        <taxon>Cordyceps</taxon>
    </lineage>
</organism>
<evidence type="ECO:0000313" key="2">
    <source>
        <dbReference type="EMBL" id="ATY58529.1"/>
    </source>
</evidence>
<feature type="region of interest" description="Disordered" evidence="1">
    <location>
        <begin position="329"/>
        <end position="363"/>
    </location>
</feature>
<evidence type="ECO:0000313" key="3">
    <source>
        <dbReference type="Proteomes" id="UP000323067"/>
    </source>
</evidence>
<reference evidence="2 3" key="1">
    <citation type="journal article" date="2017" name="BMC Genomics">
        <title>Chromosome level assembly and secondary metabolite potential of the parasitic fungus Cordyceps militaris.</title>
        <authorList>
            <person name="Kramer G.J."/>
            <person name="Nodwell J.R."/>
        </authorList>
    </citation>
    <scope>NUCLEOTIDE SEQUENCE [LARGE SCALE GENOMIC DNA]</scope>
    <source>
        <strain evidence="2 3">ATCC 34164</strain>
    </source>
</reference>
<feature type="compositionally biased region" description="Low complexity" evidence="1">
    <location>
        <begin position="161"/>
        <end position="176"/>
    </location>
</feature>
<dbReference type="AlphaFoldDB" id="A0A2H4S618"/>
<feature type="compositionally biased region" description="Polar residues" evidence="1">
    <location>
        <begin position="183"/>
        <end position="222"/>
    </location>
</feature>